<protein>
    <submittedName>
        <fullName evidence="1">Uncharacterized protein</fullName>
    </submittedName>
</protein>
<evidence type="ECO:0000313" key="2">
    <source>
        <dbReference type="Proteomes" id="UP001596060"/>
    </source>
</evidence>
<name>A0ABW0P6E8_9HYPH</name>
<gene>
    <name evidence="1" type="ORF">ACFPN9_21180</name>
</gene>
<keyword evidence="2" id="KW-1185">Reference proteome</keyword>
<dbReference type="Proteomes" id="UP001596060">
    <property type="component" value="Unassembled WGS sequence"/>
</dbReference>
<reference evidence="2" key="1">
    <citation type="journal article" date="2019" name="Int. J. Syst. Evol. Microbiol.">
        <title>The Global Catalogue of Microorganisms (GCM) 10K type strain sequencing project: providing services to taxonomists for standard genome sequencing and annotation.</title>
        <authorList>
            <consortium name="The Broad Institute Genomics Platform"/>
            <consortium name="The Broad Institute Genome Sequencing Center for Infectious Disease"/>
            <person name="Wu L."/>
            <person name="Ma J."/>
        </authorList>
    </citation>
    <scope>NUCLEOTIDE SEQUENCE [LARGE SCALE GENOMIC DNA]</scope>
    <source>
        <strain evidence="2">CCUG 43117</strain>
    </source>
</reference>
<proteinExistence type="predicted"/>
<comment type="caution">
    <text evidence="1">The sequence shown here is derived from an EMBL/GenBank/DDBJ whole genome shotgun (WGS) entry which is preliminary data.</text>
</comment>
<accession>A0ABW0P6E8</accession>
<organism evidence="1 2">
    <name type="scientific">Bosea massiliensis</name>
    <dbReference type="NCBI Taxonomy" id="151419"/>
    <lineage>
        <taxon>Bacteria</taxon>
        <taxon>Pseudomonadati</taxon>
        <taxon>Pseudomonadota</taxon>
        <taxon>Alphaproteobacteria</taxon>
        <taxon>Hyphomicrobiales</taxon>
        <taxon>Boseaceae</taxon>
        <taxon>Bosea</taxon>
    </lineage>
</organism>
<sequence length="356" mass="40495">MGKIAKPGSNTEAFGSPVQFDFFETDARGVTNTVALWDVAPRGVFRVTENSEDDDSTKVIKRSFNYGGATYHVAVTPAILDKDGVSVMKYPGDREHLVEEVVRQIAVQRGRLQRDNNGDVGVSFPMYEVYKELIRTKHQLNYTEIREALQILNSAKIEIWKGAAKTKEVFVSGTTYPMLALAGEGGDGEVSVTFNWLITKAMMTLNFRQMDYEVLMSLPGPIERWLYRFFAHEMLYLGKRSDQRSVKASEIAESCGVVKRSRTRDLFRRILRALVALKERGVITSLVSEPIKDGRQTVDVEYHITLSPSFVRSLHNADEAAIRMREQFRIVTEKEPEGFVQMSTEVRKRLLKLREK</sequence>
<evidence type="ECO:0000313" key="1">
    <source>
        <dbReference type="EMBL" id="MFC5507763.1"/>
    </source>
</evidence>
<dbReference type="EMBL" id="JBHSLU010000069">
    <property type="protein sequence ID" value="MFC5507763.1"/>
    <property type="molecule type" value="Genomic_DNA"/>
</dbReference>
<dbReference type="RefSeq" id="WP_068074537.1">
    <property type="nucleotide sequence ID" value="NZ_JBHSLU010000069.1"/>
</dbReference>